<organism evidence="2 3">
    <name type="scientific">Mya arenaria</name>
    <name type="common">Soft-shell clam</name>
    <dbReference type="NCBI Taxonomy" id="6604"/>
    <lineage>
        <taxon>Eukaryota</taxon>
        <taxon>Metazoa</taxon>
        <taxon>Spiralia</taxon>
        <taxon>Lophotrochozoa</taxon>
        <taxon>Mollusca</taxon>
        <taxon>Bivalvia</taxon>
        <taxon>Autobranchia</taxon>
        <taxon>Heteroconchia</taxon>
        <taxon>Euheterodonta</taxon>
        <taxon>Imparidentia</taxon>
        <taxon>Neoheterodontei</taxon>
        <taxon>Myida</taxon>
        <taxon>Myoidea</taxon>
        <taxon>Myidae</taxon>
        <taxon>Mya</taxon>
    </lineage>
</organism>
<sequence length="685" mass="78660">MSDETTDVSNNKHLAFCVKYINTENGDACIDYLKDVKITDGKAETIFKETEKVVEELGLSNFVGYASDGCQTMIGKKTGVATRLKAIKPGLVTVHCHNHRLALAAKDSFESITLMRDTDDLLNHVFKYYHYSANKTASLQKIQTMLEEKGKTIKQAGHTRWLSHKAAVTSLRDCYKAVLIDLENAEASGADKVRMGSGPRASGLLKKLKNPATAKIVHFLCDALRPLTALTLVFERNDINLSVIKPRKDSTISGLKNLKETYGSSERKCDKLLADLGLEATEQQLKSVHNARTMFLDKLVDNINVRLASSDVIDQLAVFNMDETETFYGNDEIACLADNFGLDADEVTEEWDDFKNAISSTSPEVIRGPHRLIKAMMKIRPHKFPNIERLCATAVVVPVSTAEVERVFSELARTKTDLRNRLQIPGCYGSSLFQAFSAHLVHRLHIAQDGPLQGKIRITLLDRDTKFRGIMNQNELFSALKSVGEYEVNVVKYKYRYHTDDPNCYLDLARLRGVKYFTWEKMDKLTQEDEVLFKIIVSWLLKLLCRYYSIVSWLSKLLCRYYSIVSWLSKLLCRYYSIVSWLLELLCRYYSIVSWLLKLLCRYYSIVSWLLELLCRYYSIVSWLLKLLCRYYSIVSWLLKLLCRYYSIVSWLSKLLCRYYSIVSWLSKLLCRYYSIVSWLSELLC</sequence>
<protein>
    <submittedName>
        <fullName evidence="2">EOGT-like protein</fullName>
    </submittedName>
</protein>
<keyword evidence="3" id="KW-1185">Reference proteome</keyword>
<name>A0ABY7FWT4_MYAAR</name>
<reference evidence="2" key="1">
    <citation type="submission" date="2022-11" db="EMBL/GenBank/DDBJ databases">
        <title>Centuries of genome instability and evolution in soft-shell clam transmissible cancer (bioRxiv).</title>
        <authorList>
            <person name="Hart S.F.M."/>
            <person name="Yonemitsu M.A."/>
            <person name="Giersch R.M."/>
            <person name="Beal B.F."/>
            <person name="Arriagada G."/>
            <person name="Davis B.W."/>
            <person name="Ostrander E.A."/>
            <person name="Goff S.P."/>
            <person name="Metzger M.J."/>
        </authorList>
    </citation>
    <scope>NUCLEOTIDE SEQUENCE</scope>
    <source>
        <strain evidence="2">MELC-2E11</strain>
        <tissue evidence="2">Siphon/mantle</tissue>
    </source>
</reference>
<evidence type="ECO:0000313" key="2">
    <source>
        <dbReference type="EMBL" id="WAR26673.1"/>
    </source>
</evidence>
<gene>
    <name evidence="2" type="ORF">MAR_012377</name>
</gene>
<dbReference type="Pfam" id="PF05699">
    <property type="entry name" value="Dimer_Tnp_hAT"/>
    <property type="match status" value="1"/>
</dbReference>
<proteinExistence type="predicted"/>
<dbReference type="SUPFAM" id="SSF53098">
    <property type="entry name" value="Ribonuclease H-like"/>
    <property type="match status" value="1"/>
</dbReference>
<dbReference type="PANTHER" id="PTHR46880:SF5">
    <property type="entry name" value="DUF4371 DOMAIN-CONTAINING PROTEIN"/>
    <property type="match status" value="1"/>
</dbReference>
<dbReference type="InterPro" id="IPR012337">
    <property type="entry name" value="RNaseH-like_sf"/>
</dbReference>
<dbReference type="Proteomes" id="UP001164746">
    <property type="component" value="Chromosome 14"/>
</dbReference>
<feature type="non-terminal residue" evidence="2">
    <location>
        <position position="685"/>
    </location>
</feature>
<dbReference type="InterPro" id="IPR008906">
    <property type="entry name" value="HATC_C_dom"/>
</dbReference>
<feature type="domain" description="HAT C-terminal dimerisation" evidence="1">
    <location>
        <begin position="382"/>
        <end position="423"/>
    </location>
</feature>
<accession>A0ABY7FWT4</accession>
<dbReference type="PANTHER" id="PTHR46880">
    <property type="entry name" value="RAS-ASSOCIATING DOMAIN-CONTAINING PROTEIN"/>
    <property type="match status" value="1"/>
</dbReference>
<dbReference type="EMBL" id="CP111025">
    <property type="protein sequence ID" value="WAR26673.1"/>
    <property type="molecule type" value="Genomic_DNA"/>
</dbReference>
<evidence type="ECO:0000313" key="3">
    <source>
        <dbReference type="Proteomes" id="UP001164746"/>
    </source>
</evidence>
<evidence type="ECO:0000259" key="1">
    <source>
        <dbReference type="Pfam" id="PF05699"/>
    </source>
</evidence>